<dbReference type="SUPFAM" id="SSF46785">
    <property type="entry name" value="Winged helix' DNA-binding domain"/>
    <property type="match status" value="1"/>
</dbReference>
<keyword evidence="9" id="KW-0238">DNA-binding</keyword>
<comment type="similarity">
    <text evidence="2">Belongs to the Fur family.</text>
</comment>
<dbReference type="CDD" id="cd07153">
    <property type="entry name" value="Fur_like"/>
    <property type="match status" value="1"/>
</dbReference>
<dbReference type="Proteomes" id="UP000294558">
    <property type="component" value="Unassembled WGS sequence"/>
</dbReference>
<dbReference type="Gene3D" id="3.30.1490.190">
    <property type="match status" value="1"/>
</dbReference>
<feature type="binding site" evidence="12">
    <location>
        <position position="104"/>
    </location>
    <ligand>
        <name>Fe cation</name>
        <dbReference type="ChEBI" id="CHEBI:24875"/>
    </ligand>
</feature>
<evidence type="ECO:0000256" key="6">
    <source>
        <dbReference type="ARBA" id="ARBA00022723"/>
    </source>
</evidence>
<dbReference type="GO" id="GO:0008270">
    <property type="term" value="F:zinc ion binding"/>
    <property type="evidence" value="ECO:0007669"/>
    <property type="project" value="TreeGrafter"/>
</dbReference>
<name>A0A4V3EJD7_9ACTN</name>
<evidence type="ECO:0000256" key="5">
    <source>
        <dbReference type="ARBA" id="ARBA00022491"/>
    </source>
</evidence>
<proteinExistence type="inferred from homology"/>
<dbReference type="GO" id="GO:1900376">
    <property type="term" value="P:regulation of secondary metabolite biosynthetic process"/>
    <property type="evidence" value="ECO:0007669"/>
    <property type="project" value="TreeGrafter"/>
</dbReference>
<feature type="binding site" evidence="11">
    <location>
        <position position="129"/>
    </location>
    <ligand>
        <name>Zn(2+)</name>
        <dbReference type="ChEBI" id="CHEBI:29105"/>
    </ligand>
</feature>
<keyword evidence="8" id="KW-0805">Transcription regulation</keyword>
<dbReference type="EMBL" id="SOAU01000001">
    <property type="protein sequence ID" value="TDT17958.1"/>
    <property type="molecule type" value="Genomic_DNA"/>
</dbReference>
<evidence type="ECO:0000256" key="7">
    <source>
        <dbReference type="ARBA" id="ARBA00022833"/>
    </source>
</evidence>
<dbReference type="InterPro" id="IPR002481">
    <property type="entry name" value="FUR"/>
</dbReference>
<comment type="subcellular location">
    <subcellularLocation>
        <location evidence="1">Cytoplasm</location>
    </subcellularLocation>
</comment>
<gene>
    <name evidence="13" type="ORF">BDK89_3571</name>
</gene>
<dbReference type="Gene3D" id="1.10.10.10">
    <property type="entry name" value="Winged helix-like DNA-binding domain superfamily/Winged helix DNA-binding domain"/>
    <property type="match status" value="1"/>
</dbReference>
<protein>
    <submittedName>
        <fullName evidence="13">Fur family ferric uptake transcriptional regulator</fullName>
    </submittedName>
</protein>
<evidence type="ECO:0000256" key="12">
    <source>
        <dbReference type="PIRSR" id="PIRSR602481-2"/>
    </source>
</evidence>
<organism evidence="13 14">
    <name type="scientific">Ilumatobacter fluminis</name>
    <dbReference type="NCBI Taxonomy" id="467091"/>
    <lineage>
        <taxon>Bacteria</taxon>
        <taxon>Bacillati</taxon>
        <taxon>Actinomycetota</taxon>
        <taxon>Acidimicrobiia</taxon>
        <taxon>Acidimicrobiales</taxon>
        <taxon>Ilumatobacteraceae</taxon>
        <taxon>Ilumatobacter</taxon>
    </lineage>
</organism>
<sequence length="135" mass="14876">MTAAGHMYTRGRQELVDLLTEIGAPATMPMLLERAPKLVQSSLYRNLAVMEEAGLVTRLDVGDTKSYYELSELVTDDHHHHLVCKDCNSVVDVNLSDRAERSIEKSLDSAATEAGFELVDHRIDLIGTCADCKTA</sequence>
<evidence type="ECO:0000313" key="13">
    <source>
        <dbReference type="EMBL" id="TDT17958.1"/>
    </source>
</evidence>
<dbReference type="GO" id="GO:0000976">
    <property type="term" value="F:transcription cis-regulatory region binding"/>
    <property type="evidence" value="ECO:0007669"/>
    <property type="project" value="TreeGrafter"/>
</dbReference>
<keyword evidence="6 11" id="KW-0479">Metal-binding</keyword>
<keyword evidence="10" id="KW-0804">Transcription</keyword>
<feature type="binding site" evidence="11">
    <location>
        <position position="87"/>
    </location>
    <ligand>
        <name>Zn(2+)</name>
        <dbReference type="ChEBI" id="CHEBI:29105"/>
    </ligand>
</feature>
<feature type="binding site" evidence="12">
    <location>
        <position position="78"/>
    </location>
    <ligand>
        <name>Fe cation</name>
        <dbReference type="ChEBI" id="CHEBI:24875"/>
    </ligand>
</feature>
<evidence type="ECO:0000256" key="11">
    <source>
        <dbReference type="PIRSR" id="PIRSR602481-1"/>
    </source>
</evidence>
<keyword evidence="14" id="KW-1185">Reference proteome</keyword>
<dbReference type="GO" id="GO:0005829">
    <property type="term" value="C:cytosol"/>
    <property type="evidence" value="ECO:0007669"/>
    <property type="project" value="TreeGrafter"/>
</dbReference>
<dbReference type="InterPro" id="IPR036390">
    <property type="entry name" value="WH_DNA-bd_sf"/>
</dbReference>
<evidence type="ECO:0000256" key="2">
    <source>
        <dbReference type="ARBA" id="ARBA00007957"/>
    </source>
</evidence>
<comment type="caution">
    <text evidence="13">The sequence shown here is derived from an EMBL/GenBank/DDBJ whole genome shotgun (WGS) entry which is preliminary data.</text>
</comment>
<feature type="binding site" evidence="12">
    <location>
        <position position="121"/>
    </location>
    <ligand>
        <name>Fe cation</name>
        <dbReference type="ChEBI" id="CHEBI:24875"/>
    </ligand>
</feature>
<dbReference type="InterPro" id="IPR036388">
    <property type="entry name" value="WH-like_DNA-bd_sf"/>
</dbReference>
<dbReference type="Pfam" id="PF01475">
    <property type="entry name" value="FUR"/>
    <property type="match status" value="1"/>
</dbReference>
<dbReference type="GO" id="GO:0045892">
    <property type="term" value="P:negative regulation of DNA-templated transcription"/>
    <property type="evidence" value="ECO:0007669"/>
    <property type="project" value="TreeGrafter"/>
</dbReference>
<keyword evidence="7 11" id="KW-0862">Zinc</keyword>
<dbReference type="InterPro" id="IPR043135">
    <property type="entry name" value="Fur_C"/>
</dbReference>
<keyword evidence="5" id="KW-0678">Repressor</keyword>
<accession>A0A4V3EJD7</accession>
<comment type="cofactor">
    <cofactor evidence="12">
        <name>Mn(2+)</name>
        <dbReference type="ChEBI" id="CHEBI:29035"/>
    </cofactor>
    <cofactor evidence="12">
        <name>Fe(2+)</name>
        <dbReference type="ChEBI" id="CHEBI:29033"/>
    </cofactor>
    <text evidence="12">Binds 1 Mn(2+) or Fe(2+) ion per subunit.</text>
</comment>
<evidence type="ECO:0000256" key="8">
    <source>
        <dbReference type="ARBA" id="ARBA00023015"/>
    </source>
</evidence>
<reference evidence="13 14" key="1">
    <citation type="submission" date="2019-03" db="EMBL/GenBank/DDBJ databases">
        <title>Sequencing the genomes of 1000 actinobacteria strains.</title>
        <authorList>
            <person name="Klenk H.-P."/>
        </authorList>
    </citation>
    <scope>NUCLEOTIDE SEQUENCE [LARGE SCALE GENOMIC DNA]</scope>
    <source>
        <strain evidence="13 14">DSM 18936</strain>
    </source>
</reference>
<evidence type="ECO:0000256" key="9">
    <source>
        <dbReference type="ARBA" id="ARBA00023125"/>
    </source>
</evidence>
<feature type="binding site" evidence="11">
    <location>
        <position position="84"/>
    </location>
    <ligand>
        <name>Zn(2+)</name>
        <dbReference type="ChEBI" id="CHEBI:29105"/>
    </ligand>
</feature>
<dbReference type="PANTHER" id="PTHR33202">
    <property type="entry name" value="ZINC UPTAKE REGULATION PROTEIN"/>
    <property type="match status" value="1"/>
</dbReference>
<keyword evidence="12" id="KW-0408">Iron</keyword>
<comment type="subunit">
    <text evidence="3">Homodimer.</text>
</comment>
<dbReference type="GO" id="GO:0003700">
    <property type="term" value="F:DNA-binding transcription factor activity"/>
    <property type="evidence" value="ECO:0007669"/>
    <property type="project" value="InterPro"/>
</dbReference>
<dbReference type="AlphaFoldDB" id="A0A4V3EJD7"/>
<keyword evidence="4" id="KW-0963">Cytoplasm</keyword>
<evidence type="ECO:0000256" key="1">
    <source>
        <dbReference type="ARBA" id="ARBA00004496"/>
    </source>
</evidence>
<evidence type="ECO:0000313" key="14">
    <source>
        <dbReference type="Proteomes" id="UP000294558"/>
    </source>
</evidence>
<evidence type="ECO:0000256" key="4">
    <source>
        <dbReference type="ARBA" id="ARBA00022490"/>
    </source>
</evidence>
<evidence type="ECO:0000256" key="10">
    <source>
        <dbReference type="ARBA" id="ARBA00023163"/>
    </source>
</evidence>
<dbReference type="PANTHER" id="PTHR33202:SF2">
    <property type="entry name" value="FERRIC UPTAKE REGULATION PROTEIN"/>
    <property type="match status" value="1"/>
</dbReference>
<feature type="binding site" evidence="11">
    <location>
        <position position="132"/>
    </location>
    <ligand>
        <name>Zn(2+)</name>
        <dbReference type="ChEBI" id="CHEBI:29105"/>
    </ligand>
</feature>
<evidence type="ECO:0000256" key="3">
    <source>
        <dbReference type="ARBA" id="ARBA00011738"/>
    </source>
</evidence>
<comment type="cofactor">
    <cofactor evidence="11">
        <name>Zn(2+)</name>
        <dbReference type="ChEBI" id="CHEBI:29105"/>
    </cofactor>
    <text evidence="11">Binds 1 zinc ion per subunit.</text>
</comment>